<evidence type="ECO:0000256" key="6">
    <source>
        <dbReference type="ARBA" id="ARBA00023136"/>
    </source>
</evidence>
<reference evidence="9 10" key="1">
    <citation type="journal article" date="2022" name="IScience">
        <title>An ultrasensitive nanofiber-based assay for enzymatic hydrolysis and deep-sea microbial degradation of cellulose.</title>
        <authorList>
            <person name="Tsudome M."/>
            <person name="Tachioka M."/>
            <person name="Miyazaki M."/>
            <person name="Uchimura K."/>
            <person name="Tsuda M."/>
            <person name="Takaki Y."/>
            <person name="Deguchi S."/>
        </authorList>
    </citation>
    <scope>NUCLEOTIDE SEQUENCE [LARGE SCALE GENOMIC DNA]</scope>
    <source>
        <strain evidence="9 10">GE09</strain>
    </source>
</reference>
<feature type="transmembrane region" description="Helical" evidence="7">
    <location>
        <begin position="128"/>
        <end position="155"/>
    </location>
</feature>
<dbReference type="Pfam" id="PF02308">
    <property type="entry name" value="MgtC"/>
    <property type="match status" value="1"/>
</dbReference>
<dbReference type="KEGG" id="marq:MARGE09_P1428"/>
<gene>
    <name evidence="9" type="ORF">MARGE09_P1428</name>
</gene>
<evidence type="ECO:0000256" key="1">
    <source>
        <dbReference type="ARBA" id="ARBA00004651"/>
    </source>
</evidence>
<feature type="transmembrane region" description="Helical" evidence="7">
    <location>
        <begin position="91"/>
        <end position="108"/>
    </location>
</feature>
<evidence type="ECO:0000313" key="9">
    <source>
        <dbReference type="EMBL" id="BCD97227.1"/>
    </source>
</evidence>
<dbReference type="InterPro" id="IPR049177">
    <property type="entry name" value="MgtC_SapB_SrpB_YhiD_N"/>
</dbReference>
<evidence type="ECO:0000256" key="5">
    <source>
        <dbReference type="ARBA" id="ARBA00022989"/>
    </source>
</evidence>
<feature type="domain" description="MgtC/SapB/SrpB/YhiD N-terminal" evidence="8">
    <location>
        <begin position="38"/>
        <end position="156"/>
    </location>
</feature>
<dbReference type="Proteomes" id="UP001320119">
    <property type="component" value="Chromosome"/>
</dbReference>
<keyword evidence="3" id="KW-1003">Cell membrane</keyword>
<comment type="subcellular location">
    <subcellularLocation>
        <location evidence="7">Cell inner membrane</location>
        <topology evidence="7">Multi-pass membrane protein</topology>
    </subcellularLocation>
    <subcellularLocation>
        <location evidence="1">Cell membrane</location>
        <topology evidence="1">Multi-pass membrane protein</topology>
    </subcellularLocation>
</comment>
<accession>A0AAN1WGL9</accession>
<proteinExistence type="inferred from homology"/>
<dbReference type="RefSeq" id="WP_236986700.1">
    <property type="nucleotide sequence ID" value="NZ_AP023086.1"/>
</dbReference>
<protein>
    <recommendedName>
        <fullName evidence="7">Protein MgtC</fullName>
    </recommendedName>
</protein>
<dbReference type="PRINTS" id="PR01837">
    <property type="entry name" value="MGTCSAPBPROT"/>
</dbReference>
<dbReference type="AlphaFoldDB" id="A0AAN1WGL9"/>
<comment type="similarity">
    <text evidence="2 7">Belongs to the MgtC/SapB family.</text>
</comment>
<dbReference type="PANTHER" id="PTHR33778">
    <property type="entry name" value="PROTEIN MGTC"/>
    <property type="match status" value="1"/>
</dbReference>
<evidence type="ECO:0000256" key="2">
    <source>
        <dbReference type="ARBA" id="ARBA00009298"/>
    </source>
</evidence>
<evidence type="ECO:0000313" key="10">
    <source>
        <dbReference type="Proteomes" id="UP001320119"/>
    </source>
</evidence>
<name>A0AAN1WGL9_9GAMM</name>
<sequence>MNENSNINEAITEAPVTGHYQHYFNIDIDQAMFHVMALFIAYIIALPIGIERSRIHSGLGLRTVSIVAMACCAFVLIALNTFTEQSAQAKFFYGILTGIGFIGGGALFKSADGVYGTASAASVWASSAIGVSVALAMVEIALVLSAATTLTLVACSRPNKDSDQQA</sequence>
<dbReference type="GO" id="GO:0005886">
    <property type="term" value="C:plasma membrane"/>
    <property type="evidence" value="ECO:0007669"/>
    <property type="project" value="UniProtKB-SubCell"/>
</dbReference>
<keyword evidence="10" id="KW-1185">Reference proteome</keyword>
<keyword evidence="5 7" id="KW-1133">Transmembrane helix</keyword>
<organism evidence="9 10">
    <name type="scientific">Marinagarivorans cellulosilyticus</name>
    <dbReference type="NCBI Taxonomy" id="2721545"/>
    <lineage>
        <taxon>Bacteria</taxon>
        <taxon>Pseudomonadati</taxon>
        <taxon>Pseudomonadota</taxon>
        <taxon>Gammaproteobacteria</taxon>
        <taxon>Cellvibrionales</taxon>
        <taxon>Cellvibrionaceae</taxon>
        <taxon>Marinagarivorans</taxon>
    </lineage>
</organism>
<dbReference type="PANTHER" id="PTHR33778:SF1">
    <property type="entry name" value="MAGNESIUM TRANSPORTER YHID-RELATED"/>
    <property type="match status" value="1"/>
</dbReference>
<evidence type="ECO:0000256" key="4">
    <source>
        <dbReference type="ARBA" id="ARBA00022692"/>
    </source>
</evidence>
<keyword evidence="7" id="KW-0997">Cell inner membrane</keyword>
<evidence type="ECO:0000256" key="7">
    <source>
        <dbReference type="RuleBase" id="RU365041"/>
    </source>
</evidence>
<feature type="transmembrane region" description="Helical" evidence="7">
    <location>
        <begin position="62"/>
        <end position="79"/>
    </location>
</feature>
<dbReference type="InterPro" id="IPR003416">
    <property type="entry name" value="MgtC/SapB/SrpB/YhiD_fam"/>
</dbReference>
<evidence type="ECO:0000259" key="8">
    <source>
        <dbReference type="Pfam" id="PF02308"/>
    </source>
</evidence>
<keyword evidence="6 7" id="KW-0472">Membrane</keyword>
<keyword evidence="4 7" id="KW-0812">Transmembrane</keyword>
<dbReference type="EMBL" id="AP023086">
    <property type="protein sequence ID" value="BCD97227.1"/>
    <property type="molecule type" value="Genomic_DNA"/>
</dbReference>
<evidence type="ECO:0000256" key="3">
    <source>
        <dbReference type="ARBA" id="ARBA00022475"/>
    </source>
</evidence>
<feature type="transmembrane region" description="Helical" evidence="7">
    <location>
        <begin position="31"/>
        <end position="50"/>
    </location>
</feature>